<accession>A0A183F9K7</accession>
<dbReference type="Proteomes" id="UP000050761">
    <property type="component" value="Unassembled WGS sequence"/>
</dbReference>
<reference evidence="4" key="2">
    <citation type="submission" date="2019-09" db="UniProtKB">
        <authorList>
            <consortium name="WormBaseParasite"/>
        </authorList>
    </citation>
    <scope>IDENTIFICATION</scope>
</reference>
<feature type="region of interest" description="Disordered" evidence="1">
    <location>
        <begin position="39"/>
        <end position="58"/>
    </location>
</feature>
<keyword evidence="3" id="KW-1185">Reference proteome</keyword>
<protein>
    <submittedName>
        <fullName evidence="2 4">Uncharacterized protein</fullName>
    </submittedName>
</protein>
<organism evidence="3 4">
    <name type="scientific">Heligmosomoides polygyrus</name>
    <name type="common">Parasitic roundworm</name>
    <dbReference type="NCBI Taxonomy" id="6339"/>
    <lineage>
        <taxon>Eukaryota</taxon>
        <taxon>Metazoa</taxon>
        <taxon>Ecdysozoa</taxon>
        <taxon>Nematoda</taxon>
        <taxon>Chromadorea</taxon>
        <taxon>Rhabditida</taxon>
        <taxon>Rhabditina</taxon>
        <taxon>Rhabditomorpha</taxon>
        <taxon>Strongyloidea</taxon>
        <taxon>Heligmosomidae</taxon>
        <taxon>Heligmosomoides</taxon>
    </lineage>
</organism>
<dbReference type="WBParaSite" id="HPBE_0000284901-mRNA-1">
    <property type="protein sequence ID" value="HPBE_0000284901-mRNA-1"/>
    <property type="gene ID" value="HPBE_0000284901"/>
</dbReference>
<dbReference type="EMBL" id="UZAH01005206">
    <property type="protein sequence ID" value="VDO28795.1"/>
    <property type="molecule type" value="Genomic_DNA"/>
</dbReference>
<evidence type="ECO:0000256" key="1">
    <source>
        <dbReference type="SAM" id="MobiDB-lite"/>
    </source>
</evidence>
<dbReference type="AlphaFoldDB" id="A0A183F9K7"/>
<gene>
    <name evidence="2" type="ORF">HPBE_LOCUS2850</name>
</gene>
<name>A0A183F9K7_HELPZ</name>
<sequence length="110" mass="11830">MSRTLSVHAEPPPQGVLVSTVSLDGVQCAEAGASPLRLPAADEPAPIRLPTKGSERSNRVAATAAPCLPHCRHSRPFPANSLPRRFSFLTSIRAMPSREPVITEHRRVCS</sequence>
<proteinExistence type="predicted"/>
<accession>A0A3P7XTR2</accession>
<evidence type="ECO:0000313" key="3">
    <source>
        <dbReference type="Proteomes" id="UP000050761"/>
    </source>
</evidence>
<evidence type="ECO:0000313" key="4">
    <source>
        <dbReference type="WBParaSite" id="HPBE_0000284901-mRNA-1"/>
    </source>
</evidence>
<reference evidence="2 3" key="1">
    <citation type="submission" date="2018-11" db="EMBL/GenBank/DDBJ databases">
        <authorList>
            <consortium name="Pathogen Informatics"/>
        </authorList>
    </citation>
    <scope>NUCLEOTIDE SEQUENCE [LARGE SCALE GENOMIC DNA]</scope>
</reference>
<evidence type="ECO:0000313" key="2">
    <source>
        <dbReference type="EMBL" id="VDO28795.1"/>
    </source>
</evidence>